<dbReference type="PROSITE" id="PS50132">
    <property type="entry name" value="RGS"/>
    <property type="match status" value="1"/>
</dbReference>
<dbReference type="InterPro" id="IPR044926">
    <property type="entry name" value="RGS_subdomain_2"/>
</dbReference>
<evidence type="ECO:0000313" key="3">
    <source>
        <dbReference type="Proteomes" id="UP001318040"/>
    </source>
</evidence>
<dbReference type="RefSeq" id="XP_032810802.1">
    <property type="nucleotide sequence ID" value="XM_032954911.1"/>
</dbReference>
<dbReference type="KEGG" id="pmrn:116942685"/>
<protein>
    <submittedName>
        <fullName evidence="4 5">Regulator of G-protein signaling 17-like isoform X1</fullName>
    </submittedName>
</protein>
<dbReference type="Pfam" id="PF00615">
    <property type="entry name" value="RGS"/>
    <property type="match status" value="1"/>
</dbReference>
<feature type="region of interest" description="Disordered" evidence="1">
    <location>
        <begin position="1"/>
        <end position="23"/>
    </location>
</feature>
<feature type="domain" description="RGS" evidence="2">
    <location>
        <begin position="91"/>
        <end position="207"/>
    </location>
</feature>
<dbReference type="RefSeq" id="XP_032810804.1">
    <property type="nucleotide sequence ID" value="XM_032954913.1"/>
</dbReference>
<dbReference type="InterPro" id="IPR036305">
    <property type="entry name" value="RGS_sf"/>
</dbReference>
<dbReference type="InterPro" id="IPR016137">
    <property type="entry name" value="RGS"/>
</dbReference>
<dbReference type="GeneID" id="116942685"/>
<reference evidence="4 5" key="1">
    <citation type="submission" date="2025-04" db="UniProtKB">
        <authorList>
            <consortium name="RefSeq"/>
        </authorList>
    </citation>
    <scope>IDENTIFICATION</scope>
    <source>
        <tissue evidence="4 5">Sperm</tissue>
    </source>
</reference>
<keyword evidence="3" id="KW-1185">Reference proteome</keyword>
<sequence>MPRPVKGPSQPGGDSAEAEESGAAEGAGTDRDACCFCWCCCCSCSCLAPQGEDSPTSSRKNSHTTRTEDCTDSEAASGRAGADEVLAWGRSFERLVRSPTGRAHFRHFLRGEFSEDNLLFWLACEELRAGTDDTSLPERMRTIYEEYISILSPREVSLDSRAREAINEGMEEPGVGTFDEAQQQIYMLMQRDSYPRFLASEHYRSLLQGAPDKSTAAVSQCVDASPTVVKP</sequence>
<dbReference type="PRINTS" id="PR01301">
    <property type="entry name" value="RGSPROTEIN"/>
</dbReference>
<dbReference type="FunFam" id="1.10.167.10:FF:000001">
    <property type="entry name" value="Putative regulator of g-protein signaling 12"/>
    <property type="match status" value="1"/>
</dbReference>
<dbReference type="SUPFAM" id="SSF48097">
    <property type="entry name" value="Regulator of G-protein signaling, RGS"/>
    <property type="match status" value="1"/>
</dbReference>
<feature type="region of interest" description="Disordered" evidence="1">
    <location>
        <begin position="49"/>
        <end position="78"/>
    </location>
</feature>
<dbReference type="RefSeq" id="XP_032810803.1">
    <property type="nucleotide sequence ID" value="XM_032954912.1"/>
</dbReference>
<evidence type="ECO:0000313" key="4">
    <source>
        <dbReference type="RefSeq" id="XP_032810802.1"/>
    </source>
</evidence>
<evidence type="ECO:0000313" key="6">
    <source>
        <dbReference type="RefSeq" id="XP_032810804.1"/>
    </source>
</evidence>
<accession>A0AAJ7WW27</accession>
<dbReference type="PANTHER" id="PTHR10845:SF192">
    <property type="entry name" value="DOUBLE HIT, ISOFORM B"/>
    <property type="match status" value="1"/>
</dbReference>
<name>A0AAJ7WW27_PETMA</name>
<gene>
    <name evidence="4 5 6" type="primary">LOC116942685</name>
</gene>
<proteinExistence type="predicted"/>
<evidence type="ECO:0000256" key="1">
    <source>
        <dbReference type="SAM" id="MobiDB-lite"/>
    </source>
</evidence>
<dbReference type="Proteomes" id="UP001318040">
    <property type="component" value="Chromosome 15"/>
</dbReference>
<evidence type="ECO:0000313" key="5">
    <source>
        <dbReference type="RefSeq" id="XP_032810803.1"/>
    </source>
</evidence>
<organism evidence="3 5">
    <name type="scientific">Petromyzon marinus</name>
    <name type="common">Sea lamprey</name>
    <dbReference type="NCBI Taxonomy" id="7757"/>
    <lineage>
        <taxon>Eukaryota</taxon>
        <taxon>Metazoa</taxon>
        <taxon>Chordata</taxon>
        <taxon>Craniata</taxon>
        <taxon>Vertebrata</taxon>
        <taxon>Cyclostomata</taxon>
        <taxon>Hyperoartia</taxon>
        <taxon>Petromyzontiformes</taxon>
        <taxon>Petromyzontidae</taxon>
        <taxon>Petromyzon</taxon>
    </lineage>
</organism>
<dbReference type="PANTHER" id="PTHR10845">
    <property type="entry name" value="REGULATOR OF G PROTEIN SIGNALING"/>
    <property type="match status" value="1"/>
</dbReference>
<evidence type="ECO:0000259" key="2">
    <source>
        <dbReference type="PROSITE" id="PS50132"/>
    </source>
</evidence>
<dbReference type="AlphaFoldDB" id="A0AAJ7WW27"/>
<dbReference type="SMART" id="SM00315">
    <property type="entry name" value="RGS"/>
    <property type="match status" value="1"/>
</dbReference>
<dbReference type="Gene3D" id="1.10.167.10">
    <property type="entry name" value="Regulator of G-protein Signalling 4, domain 2"/>
    <property type="match status" value="1"/>
</dbReference>